<dbReference type="InterPro" id="IPR006311">
    <property type="entry name" value="TAT_signal"/>
</dbReference>
<reference evidence="3" key="1">
    <citation type="submission" date="2017-03" db="EMBL/GenBank/DDBJ databases">
        <authorList>
            <person name="Safronova V.I."/>
            <person name="Sazanova A.L."/>
            <person name="Chirak E.R."/>
        </authorList>
    </citation>
    <scope>NUCLEOTIDE SEQUENCE [LARGE SCALE GENOMIC DNA]</scope>
    <source>
        <strain evidence="3">Ach-343</strain>
    </source>
</reference>
<evidence type="ECO:0000313" key="3">
    <source>
        <dbReference type="Proteomes" id="UP000248616"/>
    </source>
</evidence>
<feature type="chain" id="PRO_5015884292" evidence="1">
    <location>
        <begin position="33"/>
        <end position="66"/>
    </location>
</feature>
<dbReference type="PROSITE" id="PS51318">
    <property type="entry name" value="TAT"/>
    <property type="match status" value="1"/>
</dbReference>
<gene>
    <name evidence="2" type="ORF">B5V02_08615</name>
</gene>
<keyword evidence="1" id="KW-0732">Signal</keyword>
<comment type="caution">
    <text evidence="2">The sequence shown here is derived from an EMBL/GenBank/DDBJ whole genome shotgun (WGS) entry which is preliminary data.</text>
</comment>
<proteinExistence type="predicted"/>
<feature type="signal peptide" evidence="1">
    <location>
        <begin position="1"/>
        <end position="32"/>
    </location>
</feature>
<protein>
    <submittedName>
        <fullName evidence="2">Sugar ABC transporter substrate-binding protein</fullName>
    </submittedName>
</protein>
<dbReference type="EMBL" id="MZXV01000013">
    <property type="protein sequence ID" value="PZV40097.1"/>
    <property type="molecule type" value="Genomic_DNA"/>
</dbReference>
<organism evidence="2 3">
    <name type="scientific">Mesorhizobium kowhaii</name>
    <dbReference type="NCBI Taxonomy" id="1300272"/>
    <lineage>
        <taxon>Bacteria</taxon>
        <taxon>Pseudomonadati</taxon>
        <taxon>Pseudomonadota</taxon>
        <taxon>Alphaproteobacteria</taxon>
        <taxon>Hyphomicrobiales</taxon>
        <taxon>Phyllobacteriaceae</taxon>
        <taxon>Mesorhizobium</taxon>
    </lineage>
</organism>
<dbReference type="AlphaFoldDB" id="A0A2W7CAP0"/>
<evidence type="ECO:0000256" key="1">
    <source>
        <dbReference type="SAM" id="SignalP"/>
    </source>
</evidence>
<name>A0A2W7CAP0_9HYPH</name>
<accession>A0A2W7CAP0</accession>
<evidence type="ECO:0000313" key="2">
    <source>
        <dbReference type="EMBL" id="PZV40097.1"/>
    </source>
</evidence>
<sequence length="66" mass="6987">MSMTMRRTLLRSTIVAAATTLAAAISTLPAQALDAQWCKDVHIRFFVGGAEGDAFGTIVYNGAKQA</sequence>
<feature type="non-terminal residue" evidence="2">
    <location>
        <position position="66"/>
    </location>
</feature>
<keyword evidence="3" id="KW-1185">Reference proteome</keyword>
<dbReference type="Proteomes" id="UP000248616">
    <property type="component" value="Unassembled WGS sequence"/>
</dbReference>